<proteinExistence type="predicted"/>
<evidence type="ECO:0000313" key="3">
    <source>
        <dbReference type="Proteomes" id="UP001292094"/>
    </source>
</evidence>
<dbReference type="AlphaFoldDB" id="A0AAE1NVR1"/>
<feature type="region of interest" description="Disordered" evidence="1">
    <location>
        <begin position="1"/>
        <end position="32"/>
    </location>
</feature>
<reference evidence="2" key="1">
    <citation type="submission" date="2023-11" db="EMBL/GenBank/DDBJ databases">
        <title>Genome assemblies of two species of porcelain crab, Petrolisthes cinctipes and Petrolisthes manimaculis (Anomura: Porcellanidae).</title>
        <authorList>
            <person name="Angst P."/>
        </authorList>
    </citation>
    <scope>NUCLEOTIDE SEQUENCE</scope>
    <source>
        <strain evidence="2">PB745_02</strain>
        <tissue evidence="2">Gill</tissue>
    </source>
</reference>
<evidence type="ECO:0000313" key="2">
    <source>
        <dbReference type="EMBL" id="KAK4295960.1"/>
    </source>
</evidence>
<organism evidence="2 3">
    <name type="scientific">Petrolisthes manimaculis</name>
    <dbReference type="NCBI Taxonomy" id="1843537"/>
    <lineage>
        <taxon>Eukaryota</taxon>
        <taxon>Metazoa</taxon>
        <taxon>Ecdysozoa</taxon>
        <taxon>Arthropoda</taxon>
        <taxon>Crustacea</taxon>
        <taxon>Multicrustacea</taxon>
        <taxon>Malacostraca</taxon>
        <taxon>Eumalacostraca</taxon>
        <taxon>Eucarida</taxon>
        <taxon>Decapoda</taxon>
        <taxon>Pleocyemata</taxon>
        <taxon>Anomura</taxon>
        <taxon>Galatheoidea</taxon>
        <taxon>Porcellanidae</taxon>
        <taxon>Petrolisthes</taxon>
    </lineage>
</organism>
<sequence length="119" mass="13850">MSIDGPPFKKASTNNNNVSTTTTTTTTGHDSVTAEKRQPYWWTVECLEAVRAKRRAWGYYRRNPTSYKQEQFRRTNSACRNTLRKAKREAWATFCNQISRDLNWTVTPSTNTWGFANVY</sequence>
<keyword evidence="3" id="KW-1185">Reference proteome</keyword>
<name>A0AAE1NVR1_9EUCA</name>
<evidence type="ECO:0000256" key="1">
    <source>
        <dbReference type="SAM" id="MobiDB-lite"/>
    </source>
</evidence>
<protein>
    <submittedName>
        <fullName evidence="2">Uncharacterized protein</fullName>
    </submittedName>
</protein>
<gene>
    <name evidence="2" type="ORF">Pmani_031508</name>
</gene>
<feature type="compositionally biased region" description="Low complexity" evidence="1">
    <location>
        <begin position="12"/>
        <end position="27"/>
    </location>
</feature>
<dbReference type="EMBL" id="JAWZYT010003963">
    <property type="protein sequence ID" value="KAK4295960.1"/>
    <property type="molecule type" value="Genomic_DNA"/>
</dbReference>
<comment type="caution">
    <text evidence="2">The sequence shown here is derived from an EMBL/GenBank/DDBJ whole genome shotgun (WGS) entry which is preliminary data.</text>
</comment>
<accession>A0AAE1NVR1</accession>
<dbReference type="Proteomes" id="UP001292094">
    <property type="component" value="Unassembled WGS sequence"/>
</dbReference>